<evidence type="ECO:0000256" key="4">
    <source>
        <dbReference type="ARBA" id="ARBA00023136"/>
    </source>
</evidence>
<keyword evidence="3 5" id="KW-1133">Transmembrane helix</keyword>
<dbReference type="PANTHER" id="PTHR43027:SF2">
    <property type="entry name" value="TRANSPORT PERMEASE PROTEIN"/>
    <property type="match status" value="1"/>
</dbReference>
<organism evidence="7 8">
    <name type="scientific">Kibdelosporangium philippinense</name>
    <dbReference type="NCBI Taxonomy" id="211113"/>
    <lineage>
        <taxon>Bacteria</taxon>
        <taxon>Bacillati</taxon>
        <taxon>Actinomycetota</taxon>
        <taxon>Actinomycetes</taxon>
        <taxon>Pseudonocardiales</taxon>
        <taxon>Pseudonocardiaceae</taxon>
        <taxon>Kibdelosporangium</taxon>
    </lineage>
</organism>
<evidence type="ECO:0000256" key="5">
    <source>
        <dbReference type="SAM" id="Phobius"/>
    </source>
</evidence>
<evidence type="ECO:0000256" key="1">
    <source>
        <dbReference type="ARBA" id="ARBA00004141"/>
    </source>
</evidence>
<feature type="transmembrane region" description="Helical" evidence="5">
    <location>
        <begin position="102"/>
        <end position="123"/>
    </location>
</feature>
<proteinExistence type="predicted"/>
<feature type="transmembrane region" description="Helical" evidence="5">
    <location>
        <begin position="40"/>
        <end position="64"/>
    </location>
</feature>
<dbReference type="Proteomes" id="UP001521150">
    <property type="component" value="Unassembled WGS sequence"/>
</dbReference>
<dbReference type="InterPro" id="IPR013525">
    <property type="entry name" value="ABC2_TM"/>
</dbReference>
<dbReference type="Pfam" id="PF01061">
    <property type="entry name" value="ABC2_membrane"/>
    <property type="match status" value="1"/>
</dbReference>
<keyword evidence="2 5" id="KW-0812">Transmembrane</keyword>
<evidence type="ECO:0000259" key="6">
    <source>
        <dbReference type="Pfam" id="PF01061"/>
    </source>
</evidence>
<comment type="subcellular location">
    <subcellularLocation>
        <location evidence="1">Membrane</location>
        <topology evidence="1">Multi-pass membrane protein</topology>
    </subcellularLocation>
</comment>
<protein>
    <submittedName>
        <fullName evidence="7">ABC transporter permease</fullName>
    </submittedName>
</protein>
<keyword evidence="8" id="KW-1185">Reference proteome</keyword>
<gene>
    <name evidence="7" type="ORF">LWC34_27390</name>
</gene>
<name>A0ABS8ZFC9_9PSEU</name>
<feature type="transmembrane region" description="Helical" evidence="5">
    <location>
        <begin position="76"/>
        <end position="96"/>
    </location>
</feature>
<reference evidence="7 8" key="1">
    <citation type="submission" date="2021-12" db="EMBL/GenBank/DDBJ databases">
        <title>Genome sequence of Kibdelosporangium philippinense ATCC 49844.</title>
        <authorList>
            <person name="Fedorov E.A."/>
            <person name="Omeragic M."/>
            <person name="Shalygina K.F."/>
            <person name="Maclea K.S."/>
        </authorList>
    </citation>
    <scope>NUCLEOTIDE SEQUENCE [LARGE SCALE GENOMIC DNA]</scope>
    <source>
        <strain evidence="7 8">ATCC 49844</strain>
    </source>
</reference>
<evidence type="ECO:0000256" key="2">
    <source>
        <dbReference type="ARBA" id="ARBA00022692"/>
    </source>
</evidence>
<dbReference type="InterPro" id="IPR052902">
    <property type="entry name" value="ABC-2_transporter"/>
</dbReference>
<feature type="transmembrane region" description="Helical" evidence="5">
    <location>
        <begin position="159"/>
        <end position="179"/>
    </location>
</feature>
<sequence>MGLAQLALNLTPTTLAGYREKGILRRMSTTPMNPSKVLTAQLAISFGLATIAGILVVLVGHVAFQFTLPQHIGGFLAAFALGCTALFAVGLLVAAIAPSARIATGIGVGLFFASLVFGGVFMPAENLPSFLVRIGDFTPLGAAMQSLRASWGGTMPEPLHLAVLGTYTLVAGLAAARLFRWE</sequence>
<evidence type="ECO:0000313" key="7">
    <source>
        <dbReference type="EMBL" id="MCE7006526.1"/>
    </source>
</evidence>
<comment type="caution">
    <text evidence="7">The sequence shown here is derived from an EMBL/GenBank/DDBJ whole genome shotgun (WGS) entry which is preliminary data.</text>
</comment>
<feature type="domain" description="ABC-2 type transporter transmembrane" evidence="6">
    <location>
        <begin position="8"/>
        <end position="149"/>
    </location>
</feature>
<dbReference type="EMBL" id="JAJVCN010000002">
    <property type="protein sequence ID" value="MCE7006526.1"/>
    <property type="molecule type" value="Genomic_DNA"/>
</dbReference>
<accession>A0ABS8ZFC9</accession>
<evidence type="ECO:0000313" key="8">
    <source>
        <dbReference type="Proteomes" id="UP001521150"/>
    </source>
</evidence>
<evidence type="ECO:0000256" key="3">
    <source>
        <dbReference type="ARBA" id="ARBA00022989"/>
    </source>
</evidence>
<keyword evidence="4 5" id="KW-0472">Membrane</keyword>
<dbReference type="RefSeq" id="WP_233727988.1">
    <property type="nucleotide sequence ID" value="NZ_JAJVCN010000002.1"/>
</dbReference>
<dbReference type="PANTHER" id="PTHR43027">
    <property type="entry name" value="DOXORUBICIN RESISTANCE ABC TRANSPORTER PERMEASE PROTEIN DRRC-RELATED"/>
    <property type="match status" value="1"/>
</dbReference>